<evidence type="ECO:0000313" key="1">
    <source>
        <dbReference type="RefSeq" id="XP_016441972.1"/>
    </source>
</evidence>
<protein>
    <submittedName>
        <fullName evidence="1">Uncharacterized protein</fullName>
    </submittedName>
</protein>
<accession>A0A1S3XQM0</accession>
<name>A0A1S3XQM0_TOBAC</name>
<dbReference type="KEGG" id="nta:107767476"/>
<gene>
    <name evidence="1" type="primary">LOC107767476</name>
</gene>
<reference evidence="1" key="1">
    <citation type="submission" date="2025-08" db="UniProtKB">
        <authorList>
            <consortium name="RefSeq"/>
        </authorList>
    </citation>
    <scope>IDENTIFICATION</scope>
</reference>
<organism evidence="1">
    <name type="scientific">Nicotiana tabacum</name>
    <name type="common">Common tobacco</name>
    <dbReference type="NCBI Taxonomy" id="4097"/>
    <lineage>
        <taxon>Eukaryota</taxon>
        <taxon>Viridiplantae</taxon>
        <taxon>Streptophyta</taxon>
        <taxon>Embryophyta</taxon>
        <taxon>Tracheophyta</taxon>
        <taxon>Spermatophyta</taxon>
        <taxon>Magnoliopsida</taxon>
        <taxon>eudicotyledons</taxon>
        <taxon>Gunneridae</taxon>
        <taxon>Pentapetalae</taxon>
        <taxon>asterids</taxon>
        <taxon>lamiids</taxon>
        <taxon>Solanales</taxon>
        <taxon>Solanaceae</taxon>
        <taxon>Nicotianoideae</taxon>
        <taxon>Nicotianeae</taxon>
        <taxon>Nicotiana</taxon>
    </lineage>
</organism>
<dbReference type="RefSeq" id="XP_016441972.1">
    <property type="nucleotide sequence ID" value="XM_016586486.1"/>
</dbReference>
<dbReference type="PaxDb" id="4097-A0A1S3XQM0"/>
<dbReference type="AlphaFoldDB" id="A0A1S3XQM0"/>
<proteinExistence type="predicted"/>
<sequence length="156" mass="18980">MLASIESANTICYQRTDLLYNCYIYKFSCFMREPTSSAALGMRTRKVTKWSKKMGGVKKWWGKWVENLKRKKTIRIRRRAVTKQLGKKVVNRRVKGRRMRRKLTKRVRRVVVMLPWRRRIEQRRRELQAIIRRGRAECSTTWRELVYEDNNADIQR</sequence>